<dbReference type="EMBL" id="CP002432">
    <property type="protein sequence ID" value="ADU65694.1"/>
    <property type="molecule type" value="Genomic_DNA"/>
</dbReference>
<dbReference type="NCBIfam" id="TIGR00434">
    <property type="entry name" value="cysH"/>
    <property type="match status" value="1"/>
</dbReference>
<dbReference type="GO" id="GO:0019379">
    <property type="term" value="P:sulfate assimilation, phosphoadenylyl sulfate reduction by phosphoadenylyl-sulfate reductase (thioredoxin)"/>
    <property type="evidence" value="ECO:0007669"/>
    <property type="project" value="UniProtKB-UniRule"/>
</dbReference>
<evidence type="ECO:0000256" key="14">
    <source>
        <dbReference type="HAMAP-Rule" id="MF_00063"/>
    </source>
</evidence>
<dbReference type="eggNOG" id="COG0175">
    <property type="taxonomic scope" value="Bacteria"/>
</dbReference>
<evidence type="ECO:0000256" key="13">
    <source>
        <dbReference type="ARBA" id="ARBA00048441"/>
    </source>
</evidence>
<accession>E6W333</accession>
<sequence length="230" mass="26579">MTPTELNQQLQSLDTPAALKHVLEQFGSRVALASSMGAEDQVLTHMLKSISPQARVFTLDTGRLHQQTYDLIDRTRNEMGVDLQVYFPAATEVETYVREHGINGFYDSVENRRQCCRIRKLEPLKRALSGLDIWITGLRAEQSVTRTAMELVEWDESHGLFKYNPLLHWSEEQVWEYLREHQVPVNALHREGYPSIGCAPCTRAVKPGEDIRAGRWWWEQPEHKECGLHR</sequence>
<dbReference type="PANTHER" id="PTHR46482">
    <property type="entry name" value="5'-ADENYLYLSULFATE REDUCTASE 3, CHLOROPLASTIC"/>
    <property type="match status" value="1"/>
</dbReference>
<dbReference type="InterPro" id="IPR004511">
    <property type="entry name" value="PAPS/APS_Rdtase"/>
</dbReference>
<keyword evidence="2 14" id="KW-0963">Cytoplasm</keyword>
<dbReference type="GO" id="GO:0019344">
    <property type="term" value="P:cysteine biosynthetic process"/>
    <property type="evidence" value="ECO:0007669"/>
    <property type="project" value="InterPro"/>
</dbReference>
<gene>
    <name evidence="14" type="primary">cysH</name>
    <name evidence="16" type="ordered locus">Selin_0956</name>
</gene>
<dbReference type="InParanoid" id="E6W333"/>
<comment type="cofactor">
    <cofactor evidence="14">
        <name>[4Fe-4S] cluster</name>
        <dbReference type="ChEBI" id="CHEBI:49883"/>
    </cofactor>
    <text evidence="14">Binds 1 [4Fe-4S] cluster per subunit.</text>
</comment>
<organism evidence="16 17">
    <name type="scientific">Desulfurispirillum indicum (strain ATCC BAA-1389 / DSM 22839 / S5)</name>
    <dbReference type="NCBI Taxonomy" id="653733"/>
    <lineage>
        <taxon>Bacteria</taxon>
        <taxon>Pseudomonadati</taxon>
        <taxon>Chrysiogenota</taxon>
        <taxon>Chrysiogenia</taxon>
        <taxon>Chrysiogenales</taxon>
        <taxon>Chrysiogenaceae</taxon>
        <taxon>Desulfurispirillum</taxon>
    </lineage>
</organism>
<comment type="function">
    <text evidence="7 14">Catalyzes the formation of sulfite from adenosine 5'-phosphosulfate (APS) using thioredoxin as an electron donor.</text>
</comment>
<dbReference type="STRING" id="653733.Selin_0956"/>
<evidence type="ECO:0000256" key="5">
    <source>
        <dbReference type="ARBA" id="ARBA00023004"/>
    </source>
</evidence>
<dbReference type="OrthoDB" id="9794018at2"/>
<comment type="similarity">
    <text evidence="1 14">Belongs to the PAPS reductase family. CysH subfamily.</text>
</comment>
<dbReference type="FunCoup" id="E6W333">
    <property type="interactions" value="238"/>
</dbReference>
<evidence type="ECO:0000256" key="10">
    <source>
        <dbReference type="ARBA" id="ARBA00029514"/>
    </source>
</evidence>
<evidence type="ECO:0000256" key="4">
    <source>
        <dbReference type="ARBA" id="ARBA00023002"/>
    </source>
</evidence>
<dbReference type="PANTHER" id="PTHR46482:SF9">
    <property type="entry name" value="5'-ADENYLYLSULFATE REDUCTASE 1, CHLOROPLASTIC"/>
    <property type="match status" value="1"/>
</dbReference>
<dbReference type="GO" id="GO:0043866">
    <property type="term" value="F:adenylyl-sulfate reductase (thioredoxin) activity"/>
    <property type="evidence" value="ECO:0007669"/>
    <property type="project" value="UniProtKB-EC"/>
</dbReference>
<dbReference type="InterPro" id="IPR002500">
    <property type="entry name" value="PAPS_reduct_dom"/>
</dbReference>
<dbReference type="Pfam" id="PF01507">
    <property type="entry name" value="PAPS_reduct"/>
    <property type="match status" value="1"/>
</dbReference>
<dbReference type="CDD" id="cd23945">
    <property type="entry name" value="PAPS_reductase"/>
    <property type="match status" value="1"/>
</dbReference>
<dbReference type="EC" id="1.8.4.10" evidence="9 14"/>
<comment type="subcellular location">
    <subcellularLocation>
        <location evidence="14">Cytoplasm</location>
    </subcellularLocation>
</comment>
<feature type="active site" description="Nucleophile; cysteine thiosulfonate intermediate" evidence="14">
    <location>
        <position position="226"/>
    </location>
</feature>
<dbReference type="HAMAP" id="MF_00063">
    <property type="entry name" value="CysH"/>
    <property type="match status" value="1"/>
</dbReference>
<evidence type="ECO:0000313" key="16">
    <source>
        <dbReference type="EMBL" id="ADU65694.1"/>
    </source>
</evidence>
<reference evidence="16 17" key="1">
    <citation type="submission" date="2010-12" db="EMBL/GenBank/DDBJ databases">
        <title>Complete sequence of Desulfurispirillum indicum S5.</title>
        <authorList>
            <consortium name="US DOE Joint Genome Institute"/>
            <person name="Lucas S."/>
            <person name="Copeland A."/>
            <person name="Lapidus A."/>
            <person name="Cheng J.-F."/>
            <person name="Goodwin L."/>
            <person name="Pitluck S."/>
            <person name="Chertkov O."/>
            <person name="Held B."/>
            <person name="Detter J.C."/>
            <person name="Han C."/>
            <person name="Tapia R."/>
            <person name="Land M."/>
            <person name="Hauser L."/>
            <person name="Kyrpides N."/>
            <person name="Ivanova N."/>
            <person name="Mikhailova N."/>
            <person name="Haggblom M."/>
            <person name="Rauschenbach I."/>
            <person name="Bini E."/>
            <person name="Woyke T."/>
        </authorList>
    </citation>
    <scope>NUCLEOTIDE SEQUENCE [LARGE SCALE GENOMIC DNA]</scope>
    <source>
        <strain evidence="17">ATCC BAA-1389 / DSM 22839 / S5</strain>
    </source>
</reference>
<dbReference type="KEGG" id="din:Selin_0956"/>
<feature type="binding site" evidence="14">
    <location>
        <position position="116"/>
    </location>
    <ligand>
        <name>[4Fe-4S] cluster</name>
        <dbReference type="ChEBI" id="CHEBI:49883"/>
    </ligand>
</feature>
<dbReference type="GO" id="GO:0046872">
    <property type="term" value="F:metal ion binding"/>
    <property type="evidence" value="ECO:0007669"/>
    <property type="project" value="UniProtKB-KW"/>
</dbReference>
<feature type="binding site" evidence="14">
    <location>
        <position position="115"/>
    </location>
    <ligand>
        <name>[4Fe-4S] cluster</name>
        <dbReference type="ChEBI" id="CHEBI:49883"/>
    </ligand>
</feature>
<evidence type="ECO:0000256" key="3">
    <source>
        <dbReference type="ARBA" id="ARBA00022723"/>
    </source>
</evidence>
<evidence type="ECO:0000313" key="17">
    <source>
        <dbReference type="Proteomes" id="UP000002572"/>
    </source>
</evidence>
<evidence type="ECO:0000256" key="2">
    <source>
        <dbReference type="ARBA" id="ARBA00022490"/>
    </source>
</evidence>
<evidence type="ECO:0000259" key="15">
    <source>
        <dbReference type="Pfam" id="PF01507"/>
    </source>
</evidence>
<keyword evidence="4 14" id="KW-0560">Oxidoreductase</keyword>
<dbReference type="SUPFAM" id="SSF52402">
    <property type="entry name" value="Adenine nucleotide alpha hydrolases-like"/>
    <property type="match status" value="1"/>
</dbReference>
<proteinExistence type="inferred from homology"/>
<feature type="domain" description="Phosphoadenosine phosphosulphate reductase" evidence="15">
    <location>
        <begin position="30"/>
        <end position="204"/>
    </location>
</feature>
<dbReference type="AlphaFoldDB" id="E6W333"/>
<name>E6W333_DESIS</name>
<dbReference type="NCBIfam" id="NF002537">
    <property type="entry name" value="PRK02090.1"/>
    <property type="match status" value="1"/>
</dbReference>
<dbReference type="GO" id="GO:0070814">
    <property type="term" value="P:hydrogen sulfide biosynthetic process"/>
    <property type="evidence" value="ECO:0007669"/>
    <property type="project" value="UniProtKB-UniRule"/>
</dbReference>
<dbReference type="GO" id="GO:0051539">
    <property type="term" value="F:4 iron, 4 sulfur cluster binding"/>
    <property type="evidence" value="ECO:0007669"/>
    <property type="project" value="UniProtKB-UniRule"/>
</dbReference>
<comment type="catalytic activity">
    <reaction evidence="13 14">
        <text>[thioredoxin]-disulfide + sulfite + AMP + 2 H(+) = adenosine 5'-phosphosulfate + [thioredoxin]-dithiol</text>
        <dbReference type="Rhea" id="RHEA:21976"/>
        <dbReference type="Rhea" id="RHEA-COMP:10698"/>
        <dbReference type="Rhea" id="RHEA-COMP:10700"/>
        <dbReference type="ChEBI" id="CHEBI:15378"/>
        <dbReference type="ChEBI" id="CHEBI:17359"/>
        <dbReference type="ChEBI" id="CHEBI:29950"/>
        <dbReference type="ChEBI" id="CHEBI:50058"/>
        <dbReference type="ChEBI" id="CHEBI:58243"/>
        <dbReference type="ChEBI" id="CHEBI:456215"/>
        <dbReference type="EC" id="1.8.4.10"/>
    </reaction>
</comment>
<evidence type="ECO:0000256" key="7">
    <source>
        <dbReference type="ARBA" id="ARBA00024298"/>
    </source>
</evidence>
<evidence type="ECO:0000256" key="6">
    <source>
        <dbReference type="ARBA" id="ARBA00023014"/>
    </source>
</evidence>
<dbReference type="GO" id="GO:0005737">
    <property type="term" value="C:cytoplasm"/>
    <property type="evidence" value="ECO:0007669"/>
    <property type="project" value="UniProtKB-SubCell"/>
</dbReference>
<evidence type="ECO:0000256" key="1">
    <source>
        <dbReference type="ARBA" id="ARBA00009732"/>
    </source>
</evidence>
<evidence type="ECO:0000256" key="11">
    <source>
        <dbReference type="ARBA" id="ARBA00030894"/>
    </source>
</evidence>
<dbReference type="InterPro" id="IPR014729">
    <property type="entry name" value="Rossmann-like_a/b/a_fold"/>
</dbReference>
<feature type="binding site" evidence="14">
    <location>
        <position position="201"/>
    </location>
    <ligand>
        <name>[4Fe-4S] cluster</name>
        <dbReference type="ChEBI" id="CHEBI:49883"/>
    </ligand>
</feature>
<dbReference type="InterPro" id="IPR011798">
    <property type="entry name" value="APS_reductase"/>
</dbReference>
<dbReference type="HOGENOM" id="CLU_044089_1_0_0"/>
<dbReference type="Gene3D" id="3.40.50.620">
    <property type="entry name" value="HUPs"/>
    <property type="match status" value="1"/>
</dbReference>
<evidence type="ECO:0000256" key="12">
    <source>
        <dbReference type="ARBA" id="ARBA00032041"/>
    </source>
</evidence>
<keyword evidence="5 14" id="KW-0408">Iron</keyword>
<dbReference type="GO" id="GO:0004604">
    <property type="term" value="F:phosphoadenylyl-sulfate reductase (thioredoxin) activity"/>
    <property type="evidence" value="ECO:0007669"/>
    <property type="project" value="UniProtKB-UniRule"/>
</dbReference>
<dbReference type="Proteomes" id="UP000002572">
    <property type="component" value="Chromosome"/>
</dbReference>
<feature type="binding site" evidence="14">
    <location>
        <position position="198"/>
    </location>
    <ligand>
        <name>[4Fe-4S] cluster</name>
        <dbReference type="ChEBI" id="CHEBI:49883"/>
    </ligand>
</feature>
<keyword evidence="6 14" id="KW-0411">Iron-sulfur</keyword>
<protein>
    <recommendedName>
        <fullName evidence="10 14">Adenosine 5'-phosphosulfate reductase</fullName>
        <shortName evidence="14">APS reductase</shortName>
        <ecNumber evidence="9 14">1.8.4.10</ecNumber>
    </recommendedName>
    <alternativeName>
        <fullName evidence="12 14">5'-adenylylsulfate reductase</fullName>
    </alternativeName>
    <alternativeName>
        <fullName evidence="11 14">Thioredoxin-dependent 5'-adenylylsulfate reductase</fullName>
    </alternativeName>
</protein>
<dbReference type="NCBIfam" id="TIGR02055">
    <property type="entry name" value="APS_reductase"/>
    <property type="match status" value="1"/>
</dbReference>
<evidence type="ECO:0000256" key="9">
    <source>
        <dbReference type="ARBA" id="ARBA00024386"/>
    </source>
</evidence>
<dbReference type="PIRSF" id="PIRSF000857">
    <property type="entry name" value="PAPS_reductase"/>
    <property type="match status" value="1"/>
</dbReference>
<evidence type="ECO:0000256" key="8">
    <source>
        <dbReference type="ARBA" id="ARBA00024327"/>
    </source>
</evidence>
<comment type="pathway">
    <text evidence="8 14">Sulfur metabolism; hydrogen sulfide biosynthesis; sulfite from sulfate.</text>
</comment>
<keyword evidence="17" id="KW-1185">Reference proteome</keyword>
<keyword evidence="3 14" id="KW-0479">Metal-binding</keyword>